<protein>
    <submittedName>
        <fullName evidence="1">Uncharacterized protein</fullName>
    </submittedName>
</protein>
<keyword evidence="2" id="KW-1185">Reference proteome</keyword>
<comment type="caution">
    <text evidence="1">The sequence shown here is derived from an EMBL/GenBank/DDBJ whole genome shotgun (WGS) entry which is preliminary data.</text>
</comment>
<sequence length="50" mass="6052">MVLMTNEQSYYTVYRRNTLRNPSCHLCVLGKYSWWERRAFQSTGHRLKLG</sequence>
<proteinExistence type="predicted"/>
<name>A0A5B7KG62_PORTR</name>
<evidence type="ECO:0000313" key="1">
    <source>
        <dbReference type="EMBL" id="MPD06180.1"/>
    </source>
</evidence>
<organism evidence="1 2">
    <name type="scientific">Portunus trituberculatus</name>
    <name type="common">Swimming crab</name>
    <name type="synonym">Neptunus trituberculatus</name>
    <dbReference type="NCBI Taxonomy" id="210409"/>
    <lineage>
        <taxon>Eukaryota</taxon>
        <taxon>Metazoa</taxon>
        <taxon>Ecdysozoa</taxon>
        <taxon>Arthropoda</taxon>
        <taxon>Crustacea</taxon>
        <taxon>Multicrustacea</taxon>
        <taxon>Malacostraca</taxon>
        <taxon>Eumalacostraca</taxon>
        <taxon>Eucarida</taxon>
        <taxon>Decapoda</taxon>
        <taxon>Pleocyemata</taxon>
        <taxon>Brachyura</taxon>
        <taxon>Eubrachyura</taxon>
        <taxon>Portunoidea</taxon>
        <taxon>Portunidae</taxon>
        <taxon>Portuninae</taxon>
        <taxon>Portunus</taxon>
    </lineage>
</organism>
<gene>
    <name evidence="1" type="ORF">E2C01_101973</name>
</gene>
<dbReference type="EMBL" id="VSRR010149827">
    <property type="protein sequence ID" value="MPD06180.1"/>
    <property type="molecule type" value="Genomic_DNA"/>
</dbReference>
<dbReference type="Proteomes" id="UP000324222">
    <property type="component" value="Unassembled WGS sequence"/>
</dbReference>
<reference evidence="1 2" key="1">
    <citation type="submission" date="2019-05" db="EMBL/GenBank/DDBJ databases">
        <title>Another draft genome of Portunus trituberculatus and its Hox gene families provides insights of decapod evolution.</title>
        <authorList>
            <person name="Jeong J.-H."/>
            <person name="Song I."/>
            <person name="Kim S."/>
            <person name="Choi T."/>
            <person name="Kim D."/>
            <person name="Ryu S."/>
            <person name="Kim W."/>
        </authorList>
    </citation>
    <scope>NUCLEOTIDE SEQUENCE [LARGE SCALE GENOMIC DNA]</scope>
    <source>
        <tissue evidence="1">Muscle</tissue>
    </source>
</reference>
<evidence type="ECO:0000313" key="2">
    <source>
        <dbReference type="Proteomes" id="UP000324222"/>
    </source>
</evidence>
<dbReference type="AlphaFoldDB" id="A0A5B7KG62"/>
<accession>A0A5B7KG62</accession>